<dbReference type="Proteomes" id="UP000019335">
    <property type="component" value="Chromosome 9"/>
</dbReference>
<dbReference type="AlphaFoldDB" id="W7TZQ2"/>
<proteinExistence type="predicted"/>
<dbReference type="PANTHER" id="PTHR12984:SF3">
    <property type="entry name" value="N-TERMINAL KINASE-LIKE PROTEIN"/>
    <property type="match status" value="1"/>
</dbReference>
<feature type="compositionally biased region" description="Low complexity" evidence="1">
    <location>
        <begin position="845"/>
        <end position="854"/>
    </location>
</feature>
<sequence length="885" mass="95839">MLKAMCFFISSHSLSAVRAVSRNGNARRARSQAAMGQAASFPFEVSEPADASHSARNREAYWKHFKGRRKADQAEVSIHKLDKVSTPQLKVEAGLHGFQKMKTMRHPYILQYLDGVDLEKEVILVTESVTPLGEWLAGLKAEFREEQVAWGLRCISAALDFLTGSPRHMTHGMVCSQNIFVTKAGDWKLGGLDLLCEWREGGKDIFHFQLHEALLPAQYRAPERRSNDMRAMLKGFPGALDIWALGILIGEVVEQSQGKPPSGALASIQRRLLSGDSSDRPSAGQILRHSYFSPRGTKELIRVLDFLENFSLKEDGEKMDFFNSLVQSVARLPPEVGLHKILPTFRDYVHVGVGGNVSNTQVPDQALVQQQARQRQLVLAALPVCLEILKSLDDAAFADMGEPLLVSLFGMNDRAIRAMLLQHLQPLASKLSQNNINGRLFDSVLTGFADSAPQLRELTLKSMLSFSHRLNEKNLNDRLMRCLTKLQVDPEPSIRTNTTIFLGRIAAQLKGGSHARVLLPPFLKACRDPFPHARLAGLKAAAACITYFDPQSMATKVLPVVASLLIDVDGAVRDAAFHCQDVFIKALQAHAQKMKEDEDKRQSHTLGKQAGGGEGSESLSSSVLGASAASLGGLTSSVAAWGAQRMWTSPVRSLSHSGSSGVDRDDLVSKELCEASMKGGTSGPKQNEDDFFDTLAPSAPGSRVAAAASEDWGILTEGVKENGWTMDDDDEILGMQSSFGTRSAGEKENTSLSVSGLPRVSEKTEHAGRAIGPTTARKASPLTLGGFSKGTTAPLGGTGTLRPVTDDDLFSMLNDPSPAPPSKHNLMAMQPSLKIPLSIKDGTAVSSPLSVSLPESGPKKAIGTGRSRLQAKKLVASKTSDWDDF</sequence>
<dbReference type="PROSITE" id="PS50011">
    <property type="entry name" value="PROTEIN_KINASE_DOM"/>
    <property type="match status" value="1"/>
</dbReference>
<dbReference type="SUPFAM" id="SSF56112">
    <property type="entry name" value="Protein kinase-like (PK-like)"/>
    <property type="match status" value="1"/>
</dbReference>
<dbReference type="InterPro" id="IPR016024">
    <property type="entry name" value="ARM-type_fold"/>
</dbReference>
<dbReference type="Pfam" id="PF07714">
    <property type="entry name" value="PK_Tyr_Ser-Thr"/>
    <property type="match status" value="1"/>
</dbReference>
<name>W7TZQ2_9STRA</name>
<dbReference type="GO" id="GO:0004672">
    <property type="term" value="F:protein kinase activity"/>
    <property type="evidence" value="ECO:0007669"/>
    <property type="project" value="InterPro"/>
</dbReference>
<dbReference type="OrthoDB" id="447103at2759"/>
<evidence type="ECO:0000256" key="1">
    <source>
        <dbReference type="SAM" id="MobiDB-lite"/>
    </source>
</evidence>
<keyword evidence="3" id="KW-0808">Transferase</keyword>
<evidence type="ECO:0000313" key="3">
    <source>
        <dbReference type="EMBL" id="EWM26146.1"/>
    </source>
</evidence>
<dbReference type="InterPro" id="IPR011009">
    <property type="entry name" value="Kinase-like_dom_sf"/>
</dbReference>
<evidence type="ECO:0000259" key="2">
    <source>
        <dbReference type="PROSITE" id="PS50011"/>
    </source>
</evidence>
<feature type="region of interest" description="Disordered" evidence="1">
    <location>
        <begin position="741"/>
        <end position="800"/>
    </location>
</feature>
<feature type="region of interest" description="Disordered" evidence="1">
    <location>
        <begin position="594"/>
        <end position="619"/>
    </location>
</feature>
<dbReference type="Gene3D" id="3.30.200.20">
    <property type="entry name" value="Phosphorylase Kinase, domain 1"/>
    <property type="match status" value="1"/>
</dbReference>
<dbReference type="GO" id="GO:0005524">
    <property type="term" value="F:ATP binding"/>
    <property type="evidence" value="ECO:0007669"/>
    <property type="project" value="InterPro"/>
</dbReference>
<dbReference type="SUPFAM" id="SSF48371">
    <property type="entry name" value="ARM repeat"/>
    <property type="match status" value="1"/>
</dbReference>
<accession>W7TZQ2</accession>
<protein>
    <submittedName>
        <fullName evidence="3">N-terminal kinase-like protein</fullName>
    </submittedName>
</protein>
<dbReference type="Gene3D" id="1.25.10.10">
    <property type="entry name" value="Leucine-rich Repeat Variant"/>
    <property type="match status" value="1"/>
</dbReference>
<keyword evidence="4" id="KW-1185">Reference proteome</keyword>
<gene>
    <name evidence="3" type="ORF">Naga_100014g54</name>
</gene>
<dbReference type="InterPro" id="IPR051177">
    <property type="entry name" value="CIK-Related_Protein"/>
</dbReference>
<reference evidence="3 4" key="1">
    <citation type="journal article" date="2014" name="Mol. Plant">
        <title>Chromosome Scale Genome Assembly and Transcriptome Profiling of Nannochloropsis gaditana in Nitrogen Depletion.</title>
        <authorList>
            <person name="Corteggiani Carpinelli E."/>
            <person name="Telatin A."/>
            <person name="Vitulo N."/>
            <person name="Forcato C."/>
            <person name="D'Angelo M."/>
            <person name="Schiavon R."/>
            <person name="Vezzi A."/>
            <person name="Giacometti G.M."/>
            <person name="Morosinotto T."/>
            <person name="Valle G."/>
        </authorList>
    </citation>
    <scope>NUCLEOTIDE SEQUENCE [LARGE SCALE GENOMIC DNA]</scope>
    <source>
        <strain evidence="3 4">B-31</strain>
    </source>
</reference>
<organism evidence="3 4">
    <name type="scientific">Nannochloropsis gaditana</name>
    <dbReference type="NCBI Taxonomy" id="72520"/>
    <lineage>
        <taxon>Eukaryota</taxon>
        <taxon>Sar</taxon>
        <taxon>Stramenopiles</taxon>
        <taxon>Ochrophyta</taxon>
        <taxon>Eustigmatophyceae</taxon>
        <taxon>Eustigmatales</taxon>
        <taxon>Monodopsidaceae</taxon>
        <taxon>Nannochloropsis</taxon>
    </lineage>
</organism>
<evidence type="ECO:0000313" key="4">
    <source>
        <dbReference type="Proteomes" id="UP000019335"/>
    </source>
</evidence>
<keyword evidence="3" id="KW-0418">Kinase</keyword>
<dbReference type="PANTHER" id="PTHR12984">
    <property type="entry name" value="SCY1-RELATED S/T PROTEIN KINASE-LIKE"/>
    <property type="match status" value="1"/>
</dbReference>
<feature type="region of interest" description="Disordered" evidence="1">
    <location>
        <begin position="844"/>
        <end position="867"/>
    </location>
</feature>
<dbReference type="InterPro" id="IPR001245">
    <property type="entry name" value="Ser-Thr/Tyr_kinase_cat_dom"/>
</dbReference>
<dbReference type="InterPro" id="IPR011989">
    <property type="entry name" value="ARM-like"/>
</dbReference>
<dbReference type="EMBL" id="AZIL01000703">
    <property type="protein sequence ID" value="EWM26146.1"/>
    <property type="molecule type" value="Genomic_DNA"/>
</dbReference>
<dbReference type="Gene3D" id="1.10.510.10">
    <property type="entry name" value="Transferase(Phosphotransferase) domain 1"/>
    <property type="match status" value="1"/>
</dbReference>
<comment type="caution">
    <text evidence="3">The sequence shown here is derived from an EMBL/GenBank/DDBJ whole genome shotgun (WGS) entry which is preliminary data.</text>
</comment>
<feature type="domain" description="Protein kinase" evidence="2">
    <location>
        <begin position="1"/>
        <end position="292"/>
    </location>
</feature>
<dbReference type="InterPro" id="IPR000719">
    <property type="entry name" value="Prot_kinase_dom"/>
</dbReference>
<dbReference type="SMART" id="SM00220">
    <property type="entry name" value="S_TKc"/>
    <property type="match status" value="1"/>
</dbReference>